<name>A0A7C8I074_9PLEO</name>
<proteinExistence type="predicted"/>
<evidence type="ECO:0000313" key="3">
    <source>
        <dbReference type="Proteomes" id="UP000481861"/>
    </source>
</evidence>
<dbReference type="OrthoDB" id="5282002at2759"/>
<sequence length="281" mass="31842">MSAKRSKPSPNSNGVPQAKTFETNDRKLRIVLKKDDWIRLALFCQVPKGLTAETAQQIRHRVTLAPERVDYRDRAMLQLPNGVCQGEMHFRHTGVLLPYSCSINDFTIPNPTLLQSNEWPMKDSASPRDGWLINDYMKFALPAKADAFGAIFFYVRGLLLKFCGQLLSSNVSFRIFNMDARDLGGFVDGMKFDRVEISNICDTSFLGPHVCLQVFSPLLKPKSQNPNATLLMLFLNAAVEADRFLNPHGDFQEVEIAIKRVNKYLPLDVSQLPFVRSEPNY</sequence>
<dbReference type="AlphaFoldDB" id="A0A7C8I074"/>
<protein>
    <submittedName>
        <fullName evidence="2">Uncharacterized protein</fullName>
    </submittedName>
</protein>
<accession>A0A7C8I074</accession>
<dbReference type="Proteomes" id="UP000481861">
    <property type="component" value="Unassembled WGS sequence"/>
</dbReference>
<comment type="caution">
    <text evidence="2">The sequence shown here is derived from an EMBL/GenBank/DDBJ whole genome shotgun (WGS) entry which is preliminary data.</text>
</comment>
<evidence type="ECO:0000313" key="2">
    <source>
        <dbReference type="EMBL" id="KAF2867048.1"/>
    </source>
</evidence>
<reference evidence="2 3" key="1">
    <citation type="submission" date="2020-01" db="EMBL/GenBank/DDBJ databases">
        <authorList>
            <consortium name="DOE Joint Genome Institute"/>
            <person name="Haridas S."/>
            <person name="Albert R."/>
            <person name="Binder M."/>
            <person name="Bloem J."/>
            <person name="Labutti K."/>
            <person name="Salamov A."/>
            <person name="Andreopoulos B."/>
            <person name="Baker S.E."/>
            <person name="Barry K."/>
            <person name="Bills G."/>
            <person name="Bluhm B.H."/>
            <person name="Cannon C."/>
            <person name="Castanera R."/>
            <person name="Culley D.E."/>
            <person name="Daum C."/>
            <person name="Ezra D."/>
            <person name="Gonzalez J.B."/>
            <person name="Henrissat B."/>
            <person name="Kuo A."/>
            <person name="Liang C."/>
            <person name="Lipzen A."/>
            <person name="Lutzoni F."/>
            <person name="Magnuson J."/>
            <person name="Mondo S."/>
            <person name="Nolan M."/>
            <person name="Ohm R."/>
            <person name="Pangilinan J."/>
            <person name="Park H.-J.H."/>
            <person name="Ramirez L."/>
            <person name="Alfaro M."/>
            <person name="Sun H."/>
            <person name="Tritt A."/>
            <person name="Yoshinaga Y."/>
            <person name="Zwiers L.-H.L."/>
            <person name="Turgeon B.G."/>
            <person name="Goodwin S.B."/>
            <person name="Spatafora J.W."/>
            <person name="Crous P.W."/>
            <person name="Grigoriev I.V."/>
        </authorList>
    </citation>
    <scope>NUCLEOTIDE SEQUENCE [LARGE SCALE GENOMIC DNA]</scope>
    <source>
        <strain evidence="2 3">CBS 611.86</strain>
    </source>
</reference>
<dbReference type="EMBL" id="JAADJZ010000025">
    <property type="protein sequence ID" value="KAF2867048.1"/>
    <property type="molecule type" value="Genomic_DNA"/>
</dbReference>
<evidence type="ECO:0000256" key="1">
    <source>
        <dbReference type="SAM" id="MobiDB-lite"/>
    </source>
</evidence>
<feature type="region of interest" description="Disordered" evidence="1">
    <location>
        <begin position="1"/>
        <end position="20"/>
    </location>
</feature>
<gene>
    <name evidence="2" type="ORF">BDV95DRAFT_622662</name>
</gene>
<organism evidence="2 3">
    <name type="scientific">Massariosphaeria phaeospora</name>
    <dbReference type="NCBI Taxonomy" id="100035"/>
    <lineage>
        <taxon>Eukaryota</taxon>
        <taxon>Fungi</taxon>
        <taxon>Dikarya</taxon>
        <taxon>Ascomycota</taxon>
        <taxon>Pezizomycotina</taxon>
        <taxon>Dothideomycetes</taxon>
        <taxon>Pleosporomycetidae</taxon>
        <taxon>Pleosporales</taxon>
        <taxon>Pleosporales incertae sedis</taxon>
        <taxon>Massariosphaeria</taxon>
    </lineage>
</organism>
<keyword evidence="3" id="KW-1185">Reference proteome</keyword>